<dbReference type="GO" id="GO:0015074">
    <property type="term" value="P:DNA integration"/>
    <property type="evidence" value="ECO:0007669"/>
    <property type="project" value="UniProtKB-KW"/>
</dbReference>
<dbReference type="InterPro" id="IPR053876">
    <property type="entry name" value="Phage_int_M"/>
</dbReference>
<dbReference type="InterPro" id="IPR013762">
    <property type="entry name" value="Integrase-like_cat_sf"/>
</dbReference>
<reference evidence="8" key="1">
    <citation type="submission" date="2022-05" db="EMBL/GenBank/DDBJ databases">
        <authorList>
            <person name="Sun H.-N."/>
        </authorList>
    </citation>
    <scope>NUCLEOTIDE SEQUENCE</scope>
    <source>
        <strain evidence="8">HB14</strain>
    </source>
</reference>
<evidence type="ECO:0000256" key="5">
    <source>
        <dbReference type="PROSITE-ProRule" id="PRU01248"/>
    </source>
</evidence>
<reference evidence="8" key="2">
    <citation type="submission" date="2023-01" db="EMBL/GenBank/DDBJ databases">
        <title>Gilvimarinus xylanilyticus HB14 isolated from Caulerpa lentillifera aquaculture base in Hainan, China.</title>
        <authorList>
            <person name="Zhang Y.-J."/>
        </authorList>
    </citation>
    <scope>NUCLEOTIDE SEQUENCE</scope>
    <source>
        <strain evidence="8">HB14</strain>
    </source>
</reference>
<dbReference type="Gene3D" id="1.10.443.10">
    <property type="entry name" value="Intergrase catalytic core"/>
    <property type="match status" value="1"/>
</dbReference>
<dbReference type="RefSeq" id="WP_253967513.1">
    <property type="nucleotide sequence ID" value="NZ_JAMFTH010000001.1"/>
</dbReference>
<dbReference type="SUPFAM" id="SSF56349">
    <property type="entry name" value="DNA breaking-rejoining enzymes"/>
    <property type="match status" value="1"/>
</dbReference>
<evidence type="ECO:0000259" key="6">
    <source>
        <dbReference type="PROSITE" id="PS51898"/>
    </source>
</evidence>
<organism evidence="8 9">
    <name type="scientific">Gilvimarinus xylanilyticus</name>
    <dbReference type="NCBI Taxonomy" id="2944139"/>
    <lineage>
        <taxon>Bacteria</taxon>
        <taxon>Pseudomonadati</taxon>
        <taxon>Pseudomonadota</taxon>
        <taxon>Gammaproteobacteria</taxon>
        <taxon>Cellvibrionales</taxon>
        <taxon>Cellvibrionaceae</taxon>
        <taxon>Gilvimarinus</taxon>
    </lineage>
</organism>
<dbReference type="InterPro" id="IPR011010">
    <property type="entry name" value="DNA_brk_join_enz"/>
</dbReference>
<evidence type="ECO:0000256" key="2">
    <source>
        <dbReference type="ARBA" id="ARBA00022908"/>
    </source>
</evidence>
<gene>
    <name evidence="8" type="ORF">M6D89_08135</name>
</gene>
<dbReference type="Gene3D" id="1.10.150.130">
    <property type="match status" value="1"/>
</dbReference>
<sequence length="407" mass="45877">MPLTVITVRNAKPGVKPDGTSVSGPYRISDAGGMYLEVAPNGSKRWRLKYRFAGKEKRISLGVYPDVSLADARNARDDAKRLLKQGVDPSAERKAQKRSLLQEHTNSFEKITQLWLERRGQKSDSGDKRLKSLLERDILPYLGNRPITDITPKELLTVLQKIEQRGAIETAHRAKQYVGQIYRFAIASDLANSDPSLTLADALKSPKEQHFAAITNSKDLAPLIRAINHYSGGPVVSAALKLTPKLFCRPGELRQMLWKDVDFDNAIAQVTVNKDKAHEDTHLIPLCTQAIEILKELQLLTGKGDYVFPSARGRSRPMSENGVRTALRSLGYTNEQQSVHGFRATARTILDEELEYPEKWIEAQLGHAVKDHNGRAYNRTGFLKQRREMMQAWADHLENMNYNRSVK</sequence>
<dbReference type="PANTHER" id="PTHR30629">
    <property type="entry name" value="PROPHAGE INTEGRASE"/>
    <property type="match status" value="1"/>
</dbReference>
<evidence type="ECO:0000313" key="8">
    <source>
        <dbReference type="EMBL" id="MCP8899260.1"/>
    </source>
</evidence>
<dbReference type="Proteomes" id="UP001139319">
    <property type="component" value="Unassembled WGS sequence"/>
</dbReference>
<dbReference type="InterPro" id="IPR025166">
    <property type="entry name" value="Integrase_DNA_bind_dom"/>
</dbReference>
<keyword evidence="3 5" id="KW-0238">DNA-binding</keyword>
<dbReference type="InterPro" id="IPR038488">
    <property type="entry name" value="Integrase_DNA-bd_sf"/>
</dbReference>
<dbReference type="CDD" id="cd00801">
    <property type="entry name" value="INT_P4_C"/>
    <property type="match status" value="1"/>
</dbReference>
<dbReference type="InterPro" id="IPR002104">
    <property type="entry name" value="Integrase_catalytic"/>
</dbReference>
<evidence type="ECO:0000259" key="7">
    <source>
        <dbReference type="PROSITE" id="PS51900"/>
    </source>
</evidence>
<dbReference type="EMBL" id="JAMFTH010000001">
    <property type="protein sequence ID" value="MCP8899260.1"/>
    <property type="molecule type" value="Genomic_DNA"/>
</dbReference>
<dbReference type="InterPro" id="IPR050808">
    <property type="entry name" value="Phage_Integrase"/>
</dbReference>
<dbReference type="PANTHER" id="PTHR30629:SF2">
    <property type="entry name" value="PROPHAGE INTEGRASE INTS-RELATED"/>
    <property type="match status" value="1"/>
</dbReference>
<keyword evidence="9" id="KW-1185">Reference proteome</keyword>
<dbReference type="PROSITE" id="PS51898">
    <property type="entry name" value="TYR_RECOMBINASE"/>
    <property type="match status" value="1"/>
</dbReference>
<evidence type="ECO:0000256" key="3">
    <source>
        <dbReference type="ARBA" id="ARBA00023125"/>
    </source>
</evidence>
<protein>
    <submittedName>
        <fullName evidence="8">Integrase arm-type DNA-binding domain-containing protein</fullName>
    </submittedName>
</protein>
<keyword evidence="4" id="KW-0233">DNA recombination</keyword>
<feature type="domain" description="Tyr recombinase" evidence="6">
    <location>
        <begin position="209"/>
        <end position="390"/>
    </location>
</feature>
<dbReference type="GO" id="GO:0006310">
    <property type="term" value="P:DNA recombination"/>
    <property type="evidence" value="ECO:0007669"/>
    <property type="project" value="UniProtKB-KW"/>
</dbReference>
<comment type="similarity">
    <text evidence="1">Belongs to the 'phage' integrase family.</text>
</comment>
<dbReference type="AlphaFoldDB" id="A0A9X2HW51"/>
<dbReference type="Pfam" id="PF00589">
    <property type="entry name" value="Phage_integrase"/>
    <property type="match status" value="1"/>
</dbReference>
<name>A0A9X2HW51_9GAMM</name>
<proteinExistence type="inferred from homology"/>
<evidence type="ECO:0000256" key="4">
    <source>
        <dbReference type="ARBA" id="ARBA00023172"/>
    </source>
</evidence>
<dbReference type="Pfam" id="PF13356">
    <property type="entry name" value="Arm-DNA-bind_3"/>
    <property type="match status" value="1"/>
</dbReference>
<dbReference type="InterPro" id="IPR010998">
    <property type="entry name" value="Integrase_recombinase_N"/>
</dbReference>
<dbReference type="Gene3D" id="3.30.160.390">
    <property type="entry name" value="Integrase, DNA-binding domain"/>
    <property type="match status" value="1"/>
</dbReference>
<dbReference type="Pfam" id="PF22022">
    <property type="entry name" value="Phage_int_M"/>
    <property type="match status" value="1"/>
</dbReference>
<evidence type="ECO:0000313" key="9">
    <source>
        <dbReference type="Proteomes" id="UP001139319"/>
    </source>
</evidence>
<feature type="domain" description="Core-binding (CB)" evidence="7">
    <location>
        <begin position="106"/>
        <end position="186"/>
    </location>
</feature>
<dbReference type="InterPro" id="IPR044068">
    <property type="entry name" value="CB"/>
</dbReference>
<dbReference type="PROSITE" id="PS51900">
    <property type="entry name" value="CB"/>
    <property type="match status" value="1"/>
</dbReference>
<dbReference type="GO" id="GO:0003677">
    <property type="term" value="F:DNA binding"/>
    <property type="evidence" value="ECO:0007669"/>
    <property type="project" value="UniProtKB-UniRule"/>
</dbReference>
<keyword evidence="2" id="KW-0229">DNA integration</keyword>
<evidence type="ECO:0000256" key="1">
    <source>
        <dbReference type="ARBA" id="ARBA00008857"/>
    </source>
</evidence>
<comment type="caution">
    <text evidence="8">The sequence shown here is derived from an EMBL/GenBank/DDBJ whole genome shotgun (WGS) entry which is preliminary data.</text>
</comment>
<accession>A0A9X2HW51</accession>